<dbReference type="AlphaFoldDB" id="A0A9N7MRJ1"/>
<reference evidence="2" key="1">
    <citation type="submission" date="2019-12" db="EMBL/GenBank/DDBJ databases">
        <authorList>
            <person name="Scholes J."/>
        </authorList>
    </citation>
    <scope>NUCLEOTIDE SEQUENCE</scope>
</reference>
<feature type="transmembrane region" description="Helical" evidence="1">
    <location>
        <begin position="126"/>
        <end position="147"/>
    </location>
</feature>
<keyword evidence="1" id="KW-0812">Transmembrane</keyword>
<organism evidence="2 3">
    <name type="scientific">Striga hermonthica</name>
    <name type="common">Purple witchweed</name>
    <name type="synonym">Buchnera hermonthica</name>
    <dbReference type="NCBI Taxonomy" id="68872"/>
    <lineage>
        <taxon>Eukaryota</taxon>
        <taxon>Viridiplantae</taxon>
        <taxon>Streptophyta</taxon>
        <taxon>Embryophyta</taxon>
        <taxon>Tracheophyta</taxon>
        <taxon>Spermatophyta</taxon>
        <taxon>Magnoliopsida</taxon>
        <taxon>eudicotyledons</taxon>
        <taxon>Gunneridae</taxon>
        <taxon>Pentapetalae</taxon>
        <taxon>asterids</taxon>
        <taxon>lamiids</taxon>
        <taxon>Lamiales</taxon>
        <taxon>Orobanchaceae</taxon>
        <taxon>Buchnereae</taxon>
        <taxon>Striga</taxon>
    </lineage>
</organism>
<keyword evidence="1" id="KW-1133">Transmembrane helix</keyword>
<accession>A0A9N7MRJ1</accession>
<gene>
    <name evidence="2" type="ORF">SHERM_17251</name>
</gene>
<name>A0A9N7MRJ1_STRHE</name>
<keyword evidence="1" id="KW-0472">Membrane</keyword>
<evidence type="ECO:0000256" key="1">
    <source>
        <dbReference type="SAM" id="Phobius"/>
    </source>
</evidence>
<protein>
    <submittedName>
        <fullName evidence="2">Uncharacterized protein</fullName>
    </submittedName>
</protein>
<dbReference type="Proteomes" id="UP001153555">
    <property type="component" value="Unassembled WGS sequence"/>
</dbReference>
<dbReference type="OrthoDB" id="679818at2759"/>
<dbReference type="EMBL" id="CACSLK010016728">
    <property type="protein sequence ID" value="CAA0817868.1"/>
    <property type="molecule type" value="Genomic_DNA"/>
</dbReference>
<evidence type="ECO:0000313" key="2">
    <source>
        <dbReference type="EMBL" id="CAA0817868.1"/>
    </source>
</evidence>
<sequence length="155" mass="17825">MDNTSWDQKIHAMTHIFTTPTTSPSLHSQLFIASQIPCYIHWDYPPLLCRRSPAGPSPPPLVKWAVLRFLKQASRFGLPETSWRSKCPYQVPPPLVPAKGLEEARWGEEERIRYVRRRLRRERLGIKVHPLIGIVVPNLLLLATLLWDPMASDVT</sequence>
<keyword evidence="3" id="KW-1185">Reference proteome</keyword>
<proteinExistence type="predicted"/>
<evidence type="ECO:0000313" key="3">
    <source>
        <dbReference type="Proteomes" id="UP001153555"/>
    </source>
</evidence>
<comment type="caution">
    <text evidence="2">The sequence shown here is derived from an EMBL/GenBank/DDBJ whole genome shotgun (WGS) entry which is preliminary data.</text>
</comment>
<dbReference type="PANTHER" id="PTHR38364:SF1">
    <property type="entry name" value="OS04G0475300 PROTEIN"/>
    <property type="match status" value="1"/>
</dbReference>
<dbReference type="PANTHER" id="PTHR38364">
    <property type="entry name" value="OSJNBA0022H21.9 PROTEIN"/>
    <property type="match status" value="1"/>
</dbReference>